<proteinExistence type="predicted"/>
<feature type="region of interest" description="Disordered" evidence="1">
    <location>
        <begin position="38"/>
        <end position="107"/>
    </location>
</feature>
<name>A0AAW0QUK0_9PEZI</name>
<reference evidence="2 3" key="1">
    <citation type="submission" date="2023-01" db="EMBL/GenBank/DDBJ databases">
        <title>Analysis of 21 Apiospora genomes using comparative genomics revels a genus with tremendous synthesis potential of carbohydrate active enzymes and secondary metabolites.</title>
        <authorList>
            <person name="Sorensen T."/>
        </authorList>
    </citation>
    <scope>NUCLEOTIDE SEQUENCE [LARGE SCALE GENOMIC DNA]</scope>
    <source>
        <strain evidence="2 3">CBS 117206</strain>
    </source>
</reference>
<accession>A0AAW0QUK0</accession>
<organism evidence="2 3">
    <name type="scientific">Apiospora kogelbergensis</name>
    <dbReference type="NCBI Taxonomy" id="1337665"/>
    <lineage>
        <taxon>Eukaryota</taxon>
        <taxon>Fungi</taxon>
        <taxon>Dikarya</taxon>
        <taxon>Ascomycota</taxon>
        <taxon>Pezizomycotina</taxon>
        <taxon>Sordariomycetes</taxon>
        <taxon>Xylariomycetidae</taxon>
        <taxon>Amphisphaeriales</taxon>
        <taxon>Apiosporaceae</taxon>
        <taxon>Apiospora</taxon>
    </lineage>
</organism>
<feature type="compositionally biased region" description="Basic and acidic residues" evidence="1">
    <location>
        <begin position="98"/>
        <end position="107"/>
    </location>
</feature>
<sequence>MILFSKYSLDRSVYISVTSQTTYQTLYRERTPLPAPLTRKEALVSPPLHAQVQRAPLPRLRSQVTHLSPAPTSKEEASSEEESASDGEWTDNEEWAGDGDKKRQERDLAAQRSYNMSSGLKKYHATKAKGVCINCRKVPAEDGHVRCSDGKWVMQIMLHAAKAAGICTRCLKATATSGKTSCEPCLAREKARKAQRLSRNQKELEKALGKRVCANRAKKSMAAYRGISKQKLPPVSHAETRQPDLAAGFLRHVAADALRQYEEGYVAPIKIKYYGPMGGGSVRRAEIKSFGGGGSGAEPIAR</sequence>
<keyword evidence="3" id="KW-1185">Reference proteome</keyword>
<dbReference type="Proteomes" id="UP001392437">
    <property type="component" value="Unassembled WGS sequence"/>
</dbReference>
<evidence type="ECO:0000313" key="2">
    <source>
        <dbReference type="EMBL" id="KAK8105270.1"/>
    </source>
</evidence>
<dbReference type="AlphaFoldDB" id="A0AAW0QUK0"/>
<evidence type="ECO:0000313" key="3">
    <source>
        <dbReference type="Proteomes" id="UP001392437"/>
    </source>
</evidence>
<evidence type="ECO:0000256" key="1">
    <source>
        <dbReference type="SAM" id="MobiDB-lite"/>
    </source>
</evidence>
<comment type="caution">
    <text evidence="2">The sequence shown here is derived from an EMBL/GenBank/DDBJ whole genome shotgun (WGS) entry which is preliminary data.</text>
</comment>
<feature type="compositionally biased region" description="Acidic residues" evidence="1">
    <location>
        <begin position="78"/>
        <end position="97"/>
    </location>
</feature>
<gene>
    <name evidence="2" type="ORF">PG999_008629</name>
</gene>
<protein>
    <submittedName>
        <fullName evidence="2">Uncharacterized protein</fullName>
    </submittedName>
</protein>
<dbReference type="EMBL" id="JAQQWP010000008">
    <property type="protein sequence ID" value="KAK8105270.1"/>
    <property type="molecule type" value="Genomic_DNA"/>
</dbReference>